<dbReference type="InterPro" id="IPR036571">
    <property type="entry name" value="MECDP_synthase_sf"/>
</dbReference>
<dbReference type="FunFam" id="3.30.1330.50:FF:000001">
    <property type="entry name" value="2-C-methyl-D-erythritol 2,4-cyclodiphosphate synthase"/>
    <property type="match status" value="1"/>
</dbReference>
<dbReference type="NCBIfam" id="TIGR00151">
    <property type="entry name" value="ispF"/>
    <property type="match status" value="1"/>
</dbReference>
<feature type="binding site" evidence="8">
    <location>
        <position position="140"/>
    </location>
    <ligand>
        <name>4-CDP-2-C-methyl-D-erythritol 2-phosphate</name>
        <dbReference type="ChEBI" id="CHEBI:57919"/>
    </ligand>
</feature>
<comment type="catalytic activity">
    <reaction evidence="1 8 9">
        <text>4-CDP-2-C-methyl-D-erythritol 2-phosphate = 2-C-methyl-D-erythritol 2,4-cyclic diphosphate + CMP</text>
        <dbReference type="Rhea" id="RHEA:23864"/>
        <dbReference type="ChEBI" id="CHEBI:57919"/>
        <dbReference type="ChEBI" id="CHEBI:58483"/>
        <dbReference type="ChEBI" id="CHEBI:60377"/>
        <dbReference type="EC" id="4.6.1.12"/>
    </reaction>
</comment>
<dbReference type="InterPro" id="IPR003526">
    <property type="entry name" value="MECDP_synthase"/>
</dbReference>
<dbReference type="UniPathway" id="UPA00056">
    <property type="reaction ID" value="UER00095"/>
</dbReference>
<feature type="binding site" evidence="8">
    <location>
        <position position="11"/>
    </location>
    <ligand>
        <name>a divalent metal cation</name>
        <dbReference type="ChEBI" id="CHEBI:60240"/>
    </ligand>
</feature>
<gene>
    <name evidence="8" type="primary">ispF</name>
    <name evidence="11" type="ORF">A2Y62_12575</name>
</gene>
<feature type="binding site" evidence="8">
    <location>
        <begin position="9"/>
        <end position="11"/>
    </location>
    <ligand>
        <name>4-CDP-2-C-methyl-D-erythritol 2-phosphate</name>
        <dbReference type="ChEBI" id="CHEBI:57919"/>
    </ligand>
</feature>
<feature type="binding site" evidence="8">
    <location>
        <begin position="35"/>
        <end position="36"/>
    </location>
    <ligand>
        <name>4-CDP-2-C-methyl-D-erythritol 2-phosphate</name>
        <dbReference type="ChEBI" id="CHEBI:57919"/>
    </ligand>
</feature>
<comment type="function">
    <text evidence="8">Involved in the biosynthesis of isopentenyl diphosphate (IPP) and dimethylallyl diphosphate (DMAPP), two major building blocks of isoprenoid compounds. Catalyzes the conversion of 4-diphosphocytidyl-2-C-methyl-D-erythritol 2-phosphate (CDP-ME2P) to 2-C-methyl-D-erythritol 2,4-cyclodiphosphate (ME-CPP) with a corresponding release of cytidine 5-monophosphate (CMP).</text>
</comment>
<dbReference type="HAMAP" id="MF_00107">
    <property type="entry name" value="IspF"/>
    <property type="match status" value="1"/>
</dbReference>
<feature type="binding site" evidence="8">
    <location>
        <begin position="57"/>
        <end position="59"/>
    </location>
    <ligand>
        <name>4-CDP-2-C-methyl-D-erythritol 2-phosphate</name>
        <dbReference type="ChEBI" id="CHEBI:57919"/>
    </ligand>
</feature>
<proteinExistence type="inferred from homology"/>
<comment type="pathway">
    <text evidence="2 8">Isoprenoid biosynthesis; isopentenyl diphosphate biosynthesis via DXP pathway; isopentenyl diphosphate from 1-deoxy-D-xylulose 5-phosphate: step 4/6.</text>
</comment>
<keyword evidence="6 8" id="KW-0414">Isoprene biosynthesis</keyword>
<evidence type="ECO:0000256" key="3">
    <source>
        <dbReference type="ARBA" id="ARBA00008480"/>
    </source>
</evidence>
<dbReference type="EMBL" id="MFGW01000072">
    <property type="protein sequence ID" value="OGF67061.1"/>
    <property type="molecule type" value="Genomic_DNA"/>
</dbReference>
<keyword evidence="5 8" id="KW-0479">Metal-binding</keyword>
<evidence type="ECO:0000313" key="12">
    <source>
        <dbReference type="Proteomes" id="UP000178943"/>
    </source>
</evidence>
<evidence type="ECO:0000256" key="4">
    <source>
        <dbReference type="ARBA" id="ARBA00012579"/>
    </source>
</evidence>
<dbReference type="PROSITE" id="PS01350">
    <property type="entry name" value="ISPF"/>
    <property type="match status" value="1"/>
</dbReference>
<dbReference type="GO" id="GO:0046872">
    <property type="term" value="F:metal ion binding"/>
    <property type="evidence" value="ECO:0007669"/>
    <property type="project" value="UniProtKB-KW"/>
</dbReference>
<evidence type="ECO:0000256" key="5">
    <source>
        <dbReference type="ARBA" id="ARBA00022723"/>
    </source>
</evidence>
<name>A0A1F5VVG0_9BACT</name>
<feature type="site" description="Transition state stabilizer" evidence="8">
    <location>
        <position position="134"/>
    </location>
</feature>
<dbReference type="GO" id="GO:0016114">
    <property type="term" value="P:terpenoid biosynthetic process"/>
    <property type="evidence" value="ECO:0007669"/>
    <property type="project" value="InterPro"/>
</dbReference>
<protein>
    <recommendedName>
        <fullName evidence="4 8">2-C-methyl-D-erythritol 2,4-cyclodiphosphate synthase</fullName>
        <shortName evidence="8">MECDP-synthase</shortName>
        <shortName evidence="8">MECPP-synthase</shortName>
        <shortName evidence="8">MECPS</shortName>
        <ecNumber evidence="4 8">4.6.1.12</ecNumber>
    </recommendedName>
</protein>
<evidence type="ECO:0000256" key="6">
    <source>
        <dbReference type="ARBA" id="ARBA00023229"/>
    </source>
</evidence>
<evidence type="ECO:0000259" key="10">
    <source>
        <dbReference type="Pfam" id="PF02542"/>
    </source>
</evidence>
<dbReference type="PANTHER" id="PTHR43181">
    <property type="entry name" value="2-C-METHYL-D-ERYTHRITOL 2,4-CYCLODIPHOSPHATE SYNTHASE, CHLOROPLASTIC"/>
    <property type="match status" value="1"/>
</dbReference>
<dbReference type="STRING" id="1817863.A2Y62_12575"/>
<evidence type="ECO:0000256" key="1">
    <source>
        <dbReference type="ARBA" id="ARBA00000200"/>
    </source>
</evidence>
<evidence type="ECO:0000256" key="9">
    <source>
        <dbReference type="RuleBase" id="RU004395"/>
    </source>
</evidence>
<dbReference type="AlphaFoldDB" id="A0A1F5VVG0"/>
<comment type="similarity">
    <text evidence="3 8 9">Belongs to the IspF family.</text>
</comment>
<keyword evidence="7 8" id="KW-0456">Lyase</keyword>
<reference evidence="11 12" key="1">
    <citation type="journal article" date="2016" name="Nat. Commun.">
        <title>Thousands of microbial genomes shed light on interconnected biogeochemical processes in an aquifer system.</title>
        <authorList>
            <person name="Anantharaman K."/>
            <person name="Brown C.T."/>
            <person name="Hug L.A."/>
            <person name="Sharon I."/>
            <person name="Castelle C.J."/>
            <person name="Probst A.J."/>
            <person name="Thomas B.C."/>
            <person name="Singh A."/>
            <person name="Wilkins M.J."/>
            <person name="Karaoz U."/>
            <person name="Brodie E.L."/>
            <person name="Williams K.H."/>
            <person name="Hubbard S.S."/>
            <person name="Banfield J.F."/>
        </authorList>
    </citation>
    <scope>NUCLEOTIDE SEQUENCE [LARGE SCALE GENOMIC DNA]</scope>
</reference>
<dbReference type="SUPFAM" id="SSF69765">
    <property type="entry name" value="IpsF-like"/>
    <property type="match status" value="1"/>
</dbReference>
<evidence type="ECO:0000256" key="2">
    <source>
        <dbReference type="ARBA" id="ARBA00004709"/>
    </source>
</evidence>
<feature type="domain" description="2-C-methyl-D-erythritol 2,4-cyclodiphosphate synthase" evidence="10">
    <location>
        <begin position="3"/>
        <end position="155"/>
    </location>
</feature>
<dbReference type="Gene3D" id="3.30.1330.50">
    <property type="entry name" value="2-C-methyl-D-erythritol 2,4-cyclodiphosphate synthase"/>
    <property type="match status" value="1"/>
</dbReference>
<dbReference type="InterPro" id="IPR020555">
    <property type="entry name" value="MECDP_synthase_CS"/>
</dbReference>
<dbReference type="CDD" id="cd00554">
    <property type="entry name" value="MECDP_synthase"/>
    <property type="match status" value="1"/>
</dbReference>
<dbReference type="EC" id="4.6.1.12" evidence="4 8"/>
<evidence type="ECO:0000256" key="7">
    <source>
        <dbReference type="ARBA" id="ARBA00023239"/>
    </source>
</evidence>
<accession>A0A1F5VVG0</accession>
<evidence type="ECO:0000256" key="8">
    <source>
        <dbReference type="HAMAP-Rule" id="MF_00107"/>
    </source>
</evidence>
<comment type="subunit">
    <text evidence="8">Homotrimer.</text>
</comment>
<dbReference type="Proteomes" id="UP000178943">
    <property type="component" value="Unassembled WGS sequence"/>
</dbReference>
<dbReference type="Pfam" id="PF02542">
    <property type="entry name" value="YgbB"/>
    <property type="match status" value="1"/>
</dbReference>
<dbReference type="GO" id="GO:0008685">
    <property type="term" value="F:2-C-methyl-D-erythritol 2,4-cyclodiphosphate synthase activity"/>
    <property type="evidence" value="ECO:0007669"/>
    <property type="project" value="UniProtKB-UniRule"/>
</dbReference>
<dbReference type="PANTHER" id="PTHR43181:SF1">
    <property type="entry name" value="2-C-METHYL-D-ERYTHRITOL 2,4-CYCLODIPHOSPHATE SYNTHASE, CHLOROPLASTIC"/>
    <property type="match status" value="1"/>
</dbReference>
<comment type="caution">
    <text evidence="11">The sequence shown here is derived from an EMBL/GenBank/DDBJ whole genome shotgun (WGS) entry which is preliminary data.</text>
</comment>
<feature type="site" description="Transition state stabilizer" evidence="8">
    <location>
        <position position="35"/>
    </location>
</feature>
<feature type="binding site" evidence="8">
    <location>
        <begin position="62"/>
        <end position="66"/>
    </location>
    <ligand>
        <name>4-CDP-2-C-methyl-D-erythritol 2-phosphate</name>
        <dbReference type="ChEBI" id="CHEBI:57919"/>
    </ligand>
</feature>
<evidence type="ECO:0000313" key="11">
    <source>
        <dbReference type="EMBL" id="OGF67061.1"/>
    </source>
</evidence>
<feature type="binding site" evidence="8">
    <location>
        <position position="9"/>
    </location>
    <ligand>
        <name>a divalent metal cation</name>
        <dbReference type="ChEBI" id="CHEBI:60240"/>
    </ligand>
</feature>
<dbReference type="GO" id="GO:0019288">
    <property type="term" value="P:isopentenyl diphosphate biosynthetic process, methylerythritol 4-phosphate pathway"/>
    <property type="evidence" value="ECO:0007669"/>
    <property type="project" value="UniProtKB-UniRule"/>
</dbReference>
<sequence length="157" mass="17297">MYRIGFGYDSHRFAEGRKLMLGGVQVEYNRGLLGHSDGDVLLHATADALLGAAGHGDIGMHFPDTDERYRNIDSGIIISEVVAIINEKGYRIINIDCTVIAEQPKLAPYYEKMKVRISQLLNMKDEQVNVKAKTNEGMGFVGHGEGIACFAIALLEK</sequence>
<comment type="cofactor">
    <cofactor evidence="8">
        <name>a divalent metal cation</name>
        <dbReference type="ChEBI" id="CHEBI:60240"/>
    </cofactor>
    <text evidence="8">Binds 1 divalent metal cation per subunit.</text>
</comment>
<feature type="binding site" evidence="8">
    <location>
        <position position="143"/>
    </location>
    <ligand>
        <name>4-CDP-2-C-methyl-D-erythritol 2-phosphate</name>
        <dbReference type="ChEBI" id="CHEBI:57919"/>
    </ligand>
</feature>
<comment type="caution">
    <text evidence="8">Lacks conserved residue(s) required for the propagation of feature annotation.</text>
</comment>
<organism evidence="11 12">
    <name type="scientific">Candidatus Fischerbacteria bacterium RBG_13_37_8</name>
    <dbReference type="NCBI Taxonomy" id="1817863"/>
    <lineage>
        <taxon>Bacteria</taxon>
        <taxon>Candidatus Fischeribacteriota</taxon>
    </lineage>
</organism>
<feature type="binding site" evidence="8">
    <location>
        <position position="43"/>
    </location>
    <ligand>
        <name>a divalent metal cation</name>
        <dbReference type="ChEBI" id="CHEBI:60240"/>
    </ligand>
</feature>